<evidence type="ECO:0000313" key="4">
    <source>
        <dbReference type="Proteomes" id="UP000091820"/>
    </source>
</evidence>
<dbReference type="EnsemblMetazoa" id="GBRI043904-RA">
    <property type="protein sequence ID" value="GBRI043904-PA"/>
    <property type="gene ID" value="GBRI043904"/>
</dbReference>
<feature type="compositionally biased region" description="Polar residues" evidence="2">
    <location>
        <begin position="486"/>
        <end position="496"/>
    </location>
</feature>
<feature type="coiled-coil region" evidence="1">
    <location>
        <begin position="58"/>
        <end position="134"/>
    </location>
</feature>
<sequence>MSEDSEDLDFTYNEFNLDFLQTIPKDAPPKKCENLLKESEFILKKFNNCKAGKKRAELAKKIHDADALITQIQQLKKDKQQIEQQLNDFQATANEIQELYAKEKEKHRITSRNLQELQEKCDILDNELTNQKFDYDQLQALCEKGKGRPLEYDDLAVKYLKMIQRFEESQGSLKGQDSHTIVDLKRYCSNRNIKIPASCSPKKARPKLKIKKQEKSTQCEPWQQEYSKSHSVESKDQAVQCQAQMRTQGTQHISTMTTRGTSTSCFIQQRHVGTSFPDPKLQPSVEEILSEFGKWDITPISPFIDSQTEVEKKSYKTIGTCTWLCNIRRQIDYLSTRIARPHTQQLDKAIKEEVSTPAASPTPTNVRNIHASQTPLESNLPSANNAEQFSTNTTAHHESFRKPGLEQLNITTFDELWQVFGKMIFSLIQSRNATMPSTFPNANLNLINSMQVPTFNQQEFHNWLRELYENTRRNWGETNKSRKVSEATTTENGSQTLEEEVKTQEKIAHGLLKFKSSIRDREQLIKPQARCNYQKNSDNLTDTSTTEITKASYLRNIEEETEETSSLHFSSATSKPLDELFNADSNSTTDEEISRLNLTVEKAQPSVLSNIRDNVPIFNHKSKSLTEKILELFPEVKLGKNDHKTLKKLLKKSQKPKKNKTIKKPNTTAALPSELNAVDFLANLPNFAFTSAEKSTKEYDVVSNVSPKPKQDDFVFIKPSNKIRRKASNKRLTELFGEDMEIESDEETDASNKKNNKELKRMDCKGMKSFRENKSNIQEKNNLQYCQNMDQNSSTSMFNHIRRVVDSRESQNYKDHEESSRELKANASEFTRTNGADLPLSSTESTFLDDLFNFSSDENLSLNVDTMVSKMNEAEGEKRQETSIANNNHNITSESLGQQISTKNLEENQCFARFSNENSTIQTFPNKSLNFSKDDISYHGRNDQCEETEDAGKMQQPLANGHAKNESPNSERKEVKVFNDSQDFSSIRLSRIVEEDLEISSEDEDDILTNPSSTSLIHYAESLINEKSEQPLADNNICTNFKAILDENLELNTIRKTEEKISNMLREDFEMSSSDEDCEAKTIENELNETLIQTSDLSELVSSVTDISLIQNERNFNKKRQIEGKNQSVELSSMNNYIGVNEYEKHFSKFDASITTSLSSNADVVGDLRESPESSNVNTFSDNELIIDEECEEPVERNKSESDSNGTSSSTEDLTSTSMLPFLDATTCQEILTDSVCNIVNDILNDTCLEGVGKSALINSEKSKRKARKRKSDLEPEAIIPRKCSARLQAKRLTLESTLNLSSIPVELGKYTRPIKQLNNFCKPMSTRGVKHESVDLCKNEEIPLQIGFFMEREEEIITKVSSKEEEIITKDSSGEEDRVGGSTLLLANVSDVSVNTSKETLKGTNDFKEAEKAQNTKATSFYITKDSTNFTSISPLDAAFCESPQSPPPFDSSDIYPSAIPIPLELSTNLLRQKPNNSLFDRLIDSYDQKHFNNIISKSKKKMGKTPDQKIISHLEEYCLSNRFTDSNVCELIRRLKTTTSDYKTIYGAVIQVAKESSASGVPEKDLPSVIQEMPPRHLSQSLQGIAVVLRHFFYENPDFCNDLMAEIDAQLFNCQQTPKISLKGSLNITQLYLLTVSLQKNHLEKHPARLFIANCIYYYDRKAIPMIHEVLMWYPTALPPREDRTYDRSDALITVIQHILMNTSYDMNNTDLRGKSLISKLRYEYHFTPYTPNRNQVIENLIGKLKQNKLHDIDLTFSMLAKRMPSAEVEKHILTQLLPLADEFYNFLSKSKEYDSRVTILLDIISKIIKPFPVQTDVQVYLDLFARFLNVIERPAIQEAALNAIIRLQRFSYINCYNLLKHYNPTHKLSTCTEAMLKTFLYRKPLKFWKIARFQNKS</sequence>
<feature type="compositionally biased region" description="Low complexity" evidence="2">
    <location>
        <begin position="1203"/>
        <end position="1216"/>
    </location>
</feature>
<protein>
    <submittedName>
        <fullName evidence="3">Uncharacterized protein</fullName>
    </submittedName>
</protein>
<proteinExistence type="predicted"/>
<evidence type="ECO:0000313" key="3">
    <source>
        <dbReference type="EnsemblMetazoa" id="GBRI043904-PA"/>
    </source>
</evidence>
<feature type="region of interest" description="Disordered" evidence="2">
    <location>
        <begin position="1193"/>
        <end position="1216"/>
    </location>
</feature>
<organism evidence="3 4">
    <name type="scientific">Glossina brevipalpis</name>
    <dbReference type="NCBI Taxonomy" id="37001"/>
    <lineage>
        <taxon>Eukaryota</taxon>
        <taxon>Metazoa</taxon>
        <taxon>Ecdysozoa</taxon>
        <taxon>Arthropoda</taxon>
        <taxon>Hexapoda</taxon>
        <taxon>Insecta</taxon>
        <taxon>Pterygota</taxon>
        <taxon>Neoptera</taxon>
        <taxon>Endopterygota</taxon>
        <taxon>Diptera</taxon>
        <taxon>Brachycera</taxon>
        <taxon>Muscomorpha</taxon>
        <taxon>Hippoboscoidea</taxon>
        <taxon>Glossinidae</taxon>
        <taxon>Glossina</taxon>
    </lineage>
</organism>
<feature type="region of interest" description="Disordered" evidence="2">
    <location>
        <begin position="478"/>
        <end position="499"/>
    </location>
</feature>
<dbReference type="STRING" id="37001.A0A1A9X4H3"/>
<accession>A0A1A9X4H3</accession>
<feature type="region of interest" description="Disordered" evidence="2">
    <location>
        <begin position="938"/>
        <end position="973"/>
    </location>
</feature>
<reference evidence="3" key="2">
    <citation type="submission" date="2020-05" db="UniProtKB">
        <authorList>
            <consortium name="EnsemblMetazoa"/>
        </authorList>
    </citation>
    <scope>IDENTIFICATION</scope>
    <source>
        <strain evidence="3">IAEA</strain>
    </source>
</reference>
<evidence type="ECO:0000256" key="2">
    <source>
        <dbReference type="SAM" id="MobiDB-lite"/>
    </source>
</evidence>
<evidence type="ECO:0000256" key="1">
    <source>
        <dbReference type="SAM" id="Coils"/>
    </source>
</evidence>
<keyword evidence="4" id="KW-1185">Reference proteome</keyword>
<keyword evidence="1" id="KW-0175">Coiled coil</keyword>
<feature type="compositionally biased region" description="Basic and acidic residues" evidence="2">
    <location>
        <begin position="963"/>
        <end position="973"/>
    </location>
</feature>
<reference evidence="4" key="1">
    <citation type="submission" date="2014-03" db="EMBL/GenBank/DDBJ databases">
        <authorList>
            <person name="Aksoy S."/>
            <person name="Warren W."/>
            <person name="Wilson R.K."/>
        </authorList>
    </citation>
    <scope>NUCLEOTIDE SEQUENCE [LARGE SCALE GENOMIC DNA]</scope>
    <source>
        <strain evidence="4">IAEA</strain>
    </source>
</reference>
<name>A0A1A9X4H3_9MUSC</name>
<dbReference type="Proteomes" id="UP000091820">
    <property type="component" value="Unassembled WGS sequence"/>
</dbReference>
<dbReference type="VEuPathDB" id="VectorBase:GBRI043904"/>